<dbReference type="EMBL" id="STGY01000042">
    <property type="protein sequence ID" value="THV41625.1"/>
    <property type="molecule type" value="Genomic_DNA"/>
</dbReference>
<dbReference type="AlphaFoldDB" id="A0A4S8QFC1"/>
<dbReference type="RefSeq" id="WP_136534588.1">
    <property type="nucleotide sequence ID" value="NZ_STGY01000042.1"/>
</dbReference>
<accession>A0A4S8QFC1</accession>
<proteinExistence type="predicted"/>
<organism evidence="2 3">
    <name type="scientific">Glycomyces buryatensis</name>
    <dbReference type="NCBI Taxonomy" id="2570927"/>
    <lineage>
        <taxon>Bacteria</taxon>
        <taxon>Bacillati</taxon>
        <taxon>Actinomycetota</taxon>
        <taxon>Actinomycetes</taxon>
        <taxon>Glycomycetales</taxon>
        <taxon>Glycomycetaceae</taxon>
        <taxon>Glycomyces</taxon>
    </lineage>
</organism>
<protein>
    <submittedName>
        <fullName evidence="2">PIG-L family deacetylase</fullName>
    </submittedName>
</protein>
<dbReference type="Proteomes" id="UP000308760">
    <property type="component" value="Unassembled WGS sequence"/>
</dbReference>
<reference evidence="2 3" key="2">
    <citation type="submission" date="2019-05" db="EMBL/GenBank/DDBJ databases">
        <title>Glycomyces buryatensis sp. nov.</title>
        <authorList>
            <person name="Nikitina E."/>
        </authorList>
    </citation>
    <scope>NUCLEOTIDE SEQUENCE [LARGE SCALE GENOMIC DNA]</scope>
    <source>
        <strain evidence="2 3">18</strain>
    </source>
</reference>
<dbReference type="InterPro" id="IPR024078">
    <property type="entry name" value="LmbE-like_dom_sf"/>
</dbReference>
<dbReference type="Gene3D" id="3.40.50.10320">
    <property type="entry name" value="LmbE-like"/>
    <property type="match status" value="1"/>
</dbReference>
<keyword evidence="3" id="KW-1185">Reference proteome</keyword>
<name>A0A4S8QFC1_9ACTN</name>
<dbReference type="PANTHER" id="PTHR12993:SF28">
    <property type="entry name" value="LMBE FAMILY PROTEIN"/>
    <property type="match status" value="1"/>
</dbReference>
<gene>
    <name evidence="2" type="ORF">FAB82_11030</name>
</gene>
<evidence type="ECO:0000313" key="2">
    <source>
        <dbReference type="EMBL" id="THV41625.1"/>
    </source>
</evidence>
<evidence type="ECO:0000313" key="3">
    <source>
        <dbReference type="Proteomes" id="UP000308760"/>
    </source>
</evidence>
<dbReference type="PANTHER" id="PTHR12993">
    <property type="entry name" value="N-ACETYLGLUCOSAMINYL-PHOSPHATIDYLINOSITOL DE-N-ACETYLASE-RELATED"/>
    <property type="match status" value="1"/>
</dbReference>
<dbReference type="GO" id="GO:0016811">
    <property type="term" value="F:hydrolase activity, acting on carbon-nitrogen (but not peptide) bonds, in linear amides"/>
    <property type="evidence" value="ECO:0007669"/>
    <property type="project" value="TreeGrafter"/>
</dbReference>
<dbReference type="GO" id="GO:0016137">
    <property type="term" value="P:glycoside metabolic process"/>
    <property type="evidence" value="ECO:0007669"/>
    <property type="project" value="UniProtKB-ARBA"/>
</dbReference>
<sequence>MTDLLAMPTDWTKALAIVAHPDDMEYGAAAAVAGWTAAGREVAYLMVTRGEAGIDTIPPEECAPLREAEQIASAAVVGVDQVEFLDHRDGVIEAGTRLRRDLAAAIRRHRPELIITLNRREYFQPGHWNSADHRAVGESVLDAAADAGNRWIFPEQIEQGLEPWPGVKWVALNGSPQSTHAVDVGETLETGIASLLKHRTYIEVLTDQDPEDYARGFLTDFAAMTGERFGTEYATAFELISF</sequence>
<reference evidence="3" key="1">
    <citation type="submission" date="2019-04" db="EMBL/GenBank/DDBJ databases">
        <title>Nocardioides xinjiangensis sp. nov.</title>
        <authorList>
            <person name="Liu S."/>
        </authorList>
    </citation>
    <scope>NUCLEOTIDE SEQUENCE [LARGE SCALE GENOMIC DNA]</scope>
    <source>
        <strain evidence="3">18</strain>
    </source>
</reference>
<dbReference type="OrthoDB" id="3514174at2"/>
<keyword evidence="1" id="KW-0862">Zinc</keyword>
<comment type="caution">
    <text evidence="2">The sequence shown here is derived from an EMBL/GenBank/DDBJ whole genome shotgun (WGS) entry which is preliminary data.</text>
</comment>
<dbReference type="Pfam" id="PF02585">
    <property type="entry name" value="PIG-L"/>
    <property type="match status" value="1"/>
</dbReference>
<evidence type="ECO:0000256" key="1">
    <source>
        <dbReference type="ARBA" id="ARBA00022833"/>
    </source>
</evidence>
<dbReference type="InterPro" id="IPR003737">
    <property type="entry name" value="GlcNAc_PI_deacetylase-related"/>
</dbReference>
<dbReference type="SUPFAM" id="SSF102588">
    <property type="entry name" value="LmbE-like"/>
    <property type="match status" value="1"/>
</dbReference>